<dbReference type="Gene3D" id="1.10.287.110">
    <property type="entry name" value="DnaJ domain"/>
    <property type="match status" value="1"/>
</dbReference>
<dbReference type="CDD" id="cd10747">
    <property type="entry name" value="DnaJ_C"/>
    <property type="match status" value="1"/>
</dbReference>
<feature type="binding site" evidence="10">
    <location>
        <position position="222"/>
    </location>
    <ligand>
        <name>Zn(2+)</name>
        <dbReference type="ChEBI" id="CHEBI:29105"/>
        <label>1</label>
    </ligand>
</feature>
<feature type="binding site" evidence="10">
    <location>
        <position position="169"/>
    </location>
    <ligand>
        <name>Zn(2+)</name>
        <dbReference type="ChEBI" id="CHEBI:29105"/>
        <label>1</label>
    </ligand>
</feature>
<dbReference type="GO" id="GO:0005524">
    <property type="term" value="F:ATP binding"/>
    <property type="evidence" value="ECO:0007669"/>
    <property type="project" value="InterPro"/>
</dbReference>
<comment type="similarity">
    <text evidence="8 10">Belongs to the DnaJ family.</text>
</comment>
<evidence type="ECO:0000256" key="1">
    <source>
        <dbReference type="ARBA" id="ARBA00022705"/>
    </source>
</evidence>
<dbReference type="InterPro" id="IPR012724">
    <property type="entry name" value="DnaJ"/>
</dbReference>
<feature type="binding site" evidence="10">
    <location>
        <position position="186"/>
    </location>
    <ligand>
        <name>Zn(2+)</name>
        <dbReference type="ChEBI" id="CHEBI:29105"/>
        <label>2</label>
    </ligand>
</feature>
<feature type="binding site" evidence="10">
    <location>
        <position position="211"/>
    </location>
    <ligand>
        <name>Zn(2+)</name>
        <dbReference type="ChEBI" id="CHEBI:29105"/>
        <label>2</label>
    </ligand>
</feature>
<feature type="binding site" evidence="10">
    <location>
        <position position="189"/>
    </location>
    <ligand>
        <name>Zn(2+)</name>
        <dbReference type="ChEBI" id="CHEBI:29105"/>
        <label>2</label>
    </ligand>
</feature>
<evidence type="ECO:0000256" key="11">
    <source>
        <dbReference type="PROSITE-ProRule" id="PRU00546"/>
    </source>
</evidence>
<dbReference type="EMBL" id="CADCTV010000415">
    <property type="protein sequence ID" value="CAA9327267.1"/>
    <property type="molecule type" value="Genomic_DNA"/>
</dbReference>
<feature type="binding site" evidence="10">
    <location>
        <position position="208"/>
    </location>
    <ligand>
        <name>Zn(2+)</name>
        <dbReference type="ChEBI" id="CHEBI:29105"/>
        <label>2</label>
    </ligand>
</feature>
<evidence type="ECO:0000256" key="4">
    <source>
        <dbReference type="ARBA" id="ARBA00022771"/>
    </source>
</evidence>
<keyword evidence="3 10" id="KW-0677">Repeat</keyword>
<dbReference type="FunFam" id="2.60.260.20:FF:000005">
    <property type="entry name" value="Chaperone protein dnaJ 1, mitochondrial"/>
    <property type="match status" value="1"/>
</dbReference>
<proteinExistence type="inferred from homology"/>
<dbReference type="GO" id="GO:0005737">
    <property type="term" value="C:cytoplasm"/>
    <property type="evidence" value="ECO:0007669"/>
    <property type="project" value="UniProtKB-SubCell"/>
</dbReference>
<dbReference type="GO" id="GO:0031072">
    <property type="term" value="F:heat shock protein binding"/>
    <property type="evidence" value="ECO:0007669"/>
    <property type="project" value="InterPro"/>
</dbReference>
<evidence type="ECO:0000256" key="3">
    <source>
        <dbReference type="ARBA" id="ARBA00022737"/>
    </source>
</evidence>
<keyword evidence="4 10" id="KW-0863">Zinc-finger</keyword>
<dbReference type="PROSITE" id="PS51188">
    <property type="entry name" value="ZF_CR"/>
    <property type="match status" value="1"/>
</dbReference>
<organism evidence="14">
    <name type="scientific">uncultured Gemmatimonadota bacterium</name>
    <dbReference type="NCBI Taxonomy" id="203437"/>
    <lineage>
        <taxon>Bacteria</taxon>
        <taxon>Pseudomonadati</taxon>
        <taxon>Gemmatimonadota</taxon>
        <taxon>environmental samples</taxon>
    </lineage>
</organism>
<dbReference type="SUPFAM" id="SSF57938">
    <property type="entry name" value="DnaJ/Hsp40 cysteine-rich domain"/>
    <property type="match status" value="1"/>
</dbReference>
<comment type="cofactor">
    <cofactor evidence="10">
        <name>Zn(2+)</name>
        <dbReference type="ChEBI" id="CHEBI:29105"/>
    </cofactor>
    <text evidence="10">Binds 2 Zn(2+) ions per monomer.</text>
</comment>
<comment type="caution">
    <text evidence="10">Lacks conserved residue(s) required for the propagation of feature annotation.</text>
</comment>
<evidence type="ECO:0000256" key="2">
    <source>
        <dbReference type="ARBA" id="ARBA00022723"/>
    </source>
</evidence>
<feature type="domain" description="CR-type" evidence="13">
    <location>
        <begin position="156"/>
        <end position="234"/>
    </location>
</feature>
<dbReference type="Pfam" id="PF00684">
    <property type="entry name" value="DnaJ_CXXCXGXG"/>
    <property type="match status" value="1"/>
</dbReference>
<dbReference type="SUPFAM" id="SSF46565">
    <property type="entry name" value="Chaperone J-domain"/>
    <property type="match status" value="1"/>
</dbReference>
<dbReference type="PROSITE" id="PS50076">
    <property type="entry name" value="DNAJ_2"/>
    <property type="match status" value="1"/>
</dbReference>
<sequence length="376" mass="39705">MATQTKDFYRILDVAENATPDDIKKSYRKLAKQYHPDANASDAAAAERFKEISEAYSVLSDDEKRKQYDQMRKLGAFGGFGGGFRPGGGGARPGPGGAQTINLEDLDLGGSPLGDIFGSFFDFGGKKRGGGRPGGPERGENIEYMVEIPFRTAVRGGKVTVQVPVTEECASCHGSGAAPGATVNTCPECKGSGTVTFGAGGFGVSRPCPMCGAKGRVPSEPCPACRGAGQVRRERAVQVTVPAGVDTGSKLRLAGQGERGASGGQPGDLVLTFRVEPDRFFSRDGLDLNCTIHVNLAQAVLGSKVKVRTVDGPMVVLKVPPGTQPGRRFRIKGMGVEKAGRRGDQFVKVQVDVPETLDEPSRKEFEEFAAAAGLRH</sequence>
<dbReference type="Gene3D" id="6.20.20.10">
    <property type="match status" value="2"/>
</dbReference>
<dbReference type="InterPro" id="IPR036869">
    <property type="entry name" value="J_dom_sf"/>
</dbReference>
<evidence type="ECO:0000259" key="12">
    <source>
        <dbReference type="PROSITE" id="PS50076"/>
    </source>
</evidence>
<dbReference type="GO" id="GO:0051082">
    <property type="term" value="F:unfolded protein binding"/>
    <property type="evidence" value="ECO:0007669"/>
    <property type="project" value="UniProtKB-UniRule"/>
</dbReference>
<dbReference type="PROSITE" id="PS00636">
    <property type="entry name" value="DNAJ_1"/>
    <property type="match status" value="1"/>
</dbReference>
<feature type="binding site" evidence="10">
    <location>
        <position position="225"/>
    </location>
    <ligand>
        <name>Zn(2+)</name>
        <dbReference type="ChEBI" id="CHEBI:29105"/>
        <label>1</label>
    </ligand>
</feature>
<keyword evidence="2 10" id="KW-0479">Metal-binding</keyword>
<dbReference type="InterPro" id="IPR008971">
    <property type="entry name" value="HSP40/DnaJ_pept-bd"/>
</dbReference>
<dbReference type="InterPro" id="IPR002939">
    <property type="entry name" value="DnaJ_C"/>
</dbReference>
<dbReference type="SMART" id="SM00271">
    <property type="entry name" value="DnaJ"/>
    <property type="match status" value="1"/>
</dbReference>
<dbReference type="PRINTS" id="PR00625">
    <property type="entry name" value="JDOMAIN"/>
</dbReference>
<dbReference type="GO" id="GO:0006260">
    <property type="term" value="P:DNA replication"/>
    <property type="evidence" value="ECO:0007669"/>
    <property type="project" value="UniProtKB-KW"/>
</dbReference>
<dbReference type="Pfam" id="PF01556">
    <property type="entry name" value="DnaJ_C"/>
    <property type="match status" value="1"/>
</dbReference>
<comment type="subcellular location">
    <subcellularLocation>
        <location evidence="10">Cytoplasm</location>
    </subcellularLocation>
</comment>
<feature type="zinc finger region" description="CR-type" evidence="11">
    <location>
        <begin position="156"/>
        <end position="234"/>
    </location>
</feature>
<dbReference type="Pfam" id="PF00226">
    <property type="entry name" value="DnaJ"/>
    <property type="match status" value="1"/>
</dbReference>
<comment type="subunit">
    <text evidence="10">Homodimer.</text>
</comment>
<comment type="domain">
    <text evidence="10">The J domain is necessary and sufficient to stimulate DnaK ATPase activity. Zinc center 1 plays an important role in the autonomous, DnaK-independent chaperone activity of DnaJ. Zinc center 2 is essential for interaction with DnaK and for DnaJ activity.</text>
</comment>
<evidence type="ECO:0000313" key="14">
    <source>
        <dbReference type="EMBL" id="CAA9327267.1"/>
    </source>
</evidence>
<dbReference type="HAMAP" id="MF_01152">
    <property type="entry name" value="DnaJ"/>
    <property type="match status" value="1"/>
</dbReference>
<evidence type="ECO:0000256" key="10">
    <source>
        <dbReference type="HAMAP-Rule" id="MF_01152"/>
    </source>
</evidence>
<dbReference type="InterPro" id="IPR018253">
    <property type="entry name" value="DnaJ_domain_CS"/>
</dbReference>
<dbReference type="Gene3D" id="2.60.260.20">
    <property type="entry name" value="Urease metallochaperone UreE, N-terminal domain"/>
    <property type="match status" value="2"/>
</dbReference>
<evidence type="ECO:0000256" key="5">
    <source>
        <dbReference type="ARBA" id="ARBA00022833"/>
    </source>
</evidence>
<reference evidence="14" key="1">
    <citation type="submission" date="2020-02" db="EMBL/GenBank/DDBJ databases">
        <authorList>
            <person name="Meier V. D."/>
        </authorList>
    </citation>
    <scope>NUCLEOTIDE SEQUENCE</scope>
    <source>
        <strain evidence="14">AVDCRST_MAG89</strain>
    </source>
</reference>
<dbReference type="InterPro" id="IPR001305">
    <property type="entry name" value="HSP_DnaJ_Cys-rich_dom"/>
</dbReference>
<dbReference type="PANTHER" id="PTHR43096:SF10">
    <property type="entry name" value="CHAPERONE PROTEIN DNAJ A6, CHLOROPLASTIC"/>
    <property type="match status" value="1"/>
</dbReference>
<dbReference type="SUPFAM" id="SSF49493">
    <property type="entry name" value="HSP40/DnaJ peptide-binding domain"/>
    <property type="match status" value="2"/>
</dbReference>
<dbReference type="GO" id="GO:0008270">
    <property type="term" value="F:zinc ion binding"/>
    <property type="evidence" value="ECO:0007669"/>
    <property type="project" value="UniProtKB-UniRule"/>
</dbReference>
<dbReference type="AlphaFoldDB" id="A0A6J4LAJ8"/>
<keyword evidence="10" id="KW-0963">Cytoplasm</keyword>
<dbReference type="CDD" id="cd10719">
    <property type="entry name" value="DnaJ_zf"/>
    <property type="match status" value="1"/>
</dbReference>
<protein>
    <recommendedName>
        <fullName evidence="9 10">Chaperone protein DnaJ</fullName>
    </recommendedName>
</protein>
<dbReference type="InterPro" id="IPR036410">
    <property type="entry name" value="HSP_DnaJ_Cys-rich_dom_sf"/>
</dbReference>
<dbReference type="PANTHER" id="PTHR43096">
    <property type="entry name" value="DNAJ HOMOLOG 1, MITOCHONDRIAL-RELATED"/>
    <property type="match status" value="1"/>
</dbReference>
<feature type="binding site" evidence="10">
    <location>
        <position position="172"/>
    </location>
    <ligand>
        <name>Zn(2+)</name>
        <dbReference type="ChEBI" id="CHEBI:29105"/>
        <label>1</label>
    </ligand>
</feature>
<dbReference type="InterPro" id="IPR001623">
    <property type="entry name" value="DnaJ_domain"/>
</dbReference>
<accession>A0A6J4LAJ8</accession>
<dbReference type="CDD" id="cd06257">
    <property type="entry name" value="DnaJ"/>
    <property type="match status" value="1"/>
</dbReference>
<evidence type="ECO:0000256" key="7">
    <source>
        <dbReference type="ARBA" id="ARBA00023186"/>
    </source>
</evidence>
<keyword evidence="5 10" id="KW-0862">Zinc</keyword>
<gene>
    <name evidence="10" type="primary">dnaJ</name>
    <name evidence="14" type="ORF">AVDCRST_MAG89-1954</name>
</gene>
<feature type="domain" description="J" evidence="12">
    <location>
        <begin position="7"/>
        <end position="72"/>
    </location>
</feature>
<evidence type="ECO:0000256" key="9">
    <source>
        <dbReference type="ARBA" id="ARBA00067609"/>
    </source>
</evidence>
<dbReference type="FunFam" id="2.10.230.10:FF:000002">
    <property type="entry name" value="Molecular chaperone DnaJ"/>
    <property type="match status" value="1"/>
</dbReference>
<keyword evidence="6 10" id="KW-0346">Stress response</keyword>
<dbReference type="NCBIfam" id="NF008035">
    <property type="entry name" value="PRK10767.1"/>
    <property type="match status" value="1"/>
</dbReference>
<keyword evidence="7 10" id="KW-0143">Chaperone</keyword>
<name>A0A6J4LAJ8_9BACT</name>
<keyword evidence="1 10" id="KW-0235">DNA replication</keyword>
<evidence type="ECO:0000256" key="8">
    <source>
        <dbReference type="ARBA" id="ARBA00061004"/>
    </source>
</evidence>
<evidence type="ECO:0000259" key="13">
    <source>
        <dbReference type="PROSITE" id="PS51188"/>
    </source>
</evidence>
<comment type="function">
    <text evidence="10">Participates actively in the response to hyperosmotic and heat shock by preventing the aggregation of stress-denatured proteins and by disaggregating proteins, also in an autonomous, DnaK-independent fashion. Unfolded proteins bind initially to DnaJ; upon interaction with the DnaJ-bound protein, DnaK hydrolyzes its bound ATP, resulting in the formation of a stable complex. GrpE releases ADP from DnaK; ATP binding to DnaK triggers the release of the substrate protein, thus completing the reaction cycle. Several rounds of ATP-dependent interactions between DnaJ, DnaK and GrpE are required for fully efficient folding. Also involved, together with DnaK and GrpE, in the DNA replication of plasmids through activation of initiation proteins.</text>
</comment>
<evidence type="ECO:0000256" key="6">
    <source>
        <dbReference type="ARBA" id="ARBA00023016"/>
    </source>
</evidence>
<dbReference type="GO" id="GO:0009408">
    <property type="term" value="P:response to heat"/>
    <property type="evidence" value="ECO:0007669"/>
    <property type="project" value="InterPro"/>
</dbReference>
<dbReference type="GO" id="GO:0042026">
    <property type="term" value="P:protein refolding"/>
    <property type="evidence" value="ECO:0007669"/>
    <property type="project" value="TreeGrafter"/>
</dbReference>